<feature type="domain" description="Core-binding (CB)" evidence="7">
    <location>
        <begin position="86"/>
        <end position="169"/>
    </location>
</feature>
<sequence>MEIYQNKPRIKLSPTVRHGRKFIEVSFDHDGLRLPLSKEEGVQLVGGRAYLPEESFVLAEFFDRYVKMAFIDYSAIKGYTPRKEEDSRPPLPAGYLEKLRQVRYSDHTVRVYTGYFRDFQEHFREREVKAITSDEINGYLLYLIRERNISSCQQNQRINAIKFYYEKVLGQERRCYKVNRAKREKTLPDVLSKEEIKRILDVAAKDLRFFCMFSILYSAGLRISELLELKPGDINESRNLIRVRQGKGKKDRYTLLSRPLMKKLTEYNRLYKPKVWLFERRPGEPFTESIVSKRLKAAAQEAGITKRIYPHLLRHSFATHLLEQGTDIKIVKELMGHNNIKTTERYVHIADTYKSNIKSPLDDLIMEDNEV</sequence>
<dbReference type="EMBL" id="JACJJL010000010">
    <property type="protein sequence ID" value="MBM6661594.1"/>
    <property type="molecule type" value="Genomic_DNA"/>
</dbReference>
<proteinExistence type="inferred from homology"/>
<protein>
    <submittedName>
        <fullName evidence="8">Tyrosine-type recombinase/integrase</fullName>
    </submittedName>
</protein>
<dbReference type="InterPro" id="IPR004107">
    <property type="entry name" value="Integrase_SAM-like_N"/>
</dbReference>
<dbReference type="InterPro" id="IPR010998">
    <property type="entry name" value="Integrase_recombinase_N"/>
</dbReference>
<comment type="similarity">
    <text evidence="1">Belongs to the 'phage' integrase family.</text>
</comment>
<dbReference type="PROSITE" id="PS51900">
    <property type="entry name" value="CB"/>
    <property type="match status" value="1"/>
</dbReference>
<evidence type="ECO:0000259" key="6">
    <source>
        <dbReference type="PROSITE" id="PS51898"/>
    </source>
</evidence>
<evidence type="ECO:0000256" key="1">
    <source>
        <dbReference type="ARBA" id="ARBA00008857"/>
    </source>
</evidence>
<comment type="caution">
    <text evidence="8">The sequence shown here is derived from an EMBL/GenBank/DDBJ whole genome shotgun (WGS) entry which is preliminary data.</text>
</comment>
<evidence type="ECO:0000256" key="3">
    <source>
        <dbReference type="ARBA" id="ARBA00023125"/>
    </source>
</evidence>
<dbReference type="Gene3D" id="1.10.150.130">
    <property type="match status" value="1"/>
</dbReference>
<organism evidence="8 9">
    <name type="scientific">Marseilla massiliensis</name>
    <dbReference type="NCBI Taxonomy" id="1841864"/>
    <lineage>
        <taxon>Bacteria</taxon>
        <taxon>Pseudomonadati</taxon>
        <taxon>Bacteroidota</taxon>
        <taxon>Bacteroidia</taxon>
        <taxon>Bacteroidales</taxon>
        <taxon>Prevotellaceae</taxon>
        <taxon>Marseilla</taxon>
    </lineage>
</organism>
<evidence type="ECO:0000313" key="9">
    <source>
        <dbReference type="Proteomes" id="UP000764045"/>
    </source>
</evidence>
<name>A0A938WLV4_9BACT</name>
<dbReference type="PANTHER" id="PTHR30349">
    <property type="entry name" value="PHAGE INTEGRASE-RELATED"/>
    <property type="match status" value="1"/>
</dbReference>
<dbReference type="SUPFAM" id="SSF56349">
    <property type="entry name" value="DNA breaking-rejoining enzymes"/>
    <property type="match status" value="1"/>
</dbReference>
<evidence type="ECO:0000256" key="5">
    <source>
        <dbReference type="PROSITE-ProRule" id="PRU01248"/>
    </source>
</evidence>
<dbReference type="GO" id="GO:0015074">
    <property type="term" value="P:DNA integration"/>
    <property type="evidence" value="ECO:0007669"/>
    <property type="project" value="UniProtKB-KW"/>
</dbReference>
<reference evidence="8 9" key="1">
    <citation type="journal article" date="2021" name="Sci. Rep.">
        <title>The distribution of antibiotic resistance genes in chicken gut microbiota commensals.</title>
        <authorList>
            <person name="Juricova H."/>
            <person name="Matiasovicova J."/>
            <person name="Kubasova T."/>
            <person name="Cejkova D."/>
            <person name="Rychlik I."/>
        </authorList>
    </citation>
    <scope>NUCLEOTIDE SEQUENCE [LARGE SCALE GENOMIC DNA]</scope>
    <source>
        <strain evidence="8 9">An819</strain>
    </source>
</reference>
<evidence type="ECO:0000256" key="2">
    <source>
        <dbReference type="ARBA" id="ARBA00022908"/>
    </source>
</evidence>
<dbReference type="Proteomes" id="UP000764045">
    <property type="component" value="Unassembled WGS sequence"/>
</dbReference>
<dbReference type="PANTHER" id="PTHR30349:SF64">
    <property type="entry name" value="PROPHAGE INTEGRASE INTD-RELATED"/>
    <property type="match status" value="1"/>
</dbReference>
<keyword evidence="9" id="KW-1185">Reference proteome</keyword>
<dbReference type="InterPro" id="IPR002104">
    <property type="entry name" value="Integrase_catalytic"/>
</dbReference>
<keyword evidence="2" id="KW-0229">DNA integration</keyword>
<dbReference type="GO" id="GO:0006310">
    <property type="term" value="P:DNA recombination"/>
    <property type="evidence" value="ECO:0007669"/>
    <property type="project" value="UniProtKB-KW"/>
</dbReference>
<keyword evidence="4" id="KW-0233">DNA recombination</keyword>
<evidence type="ECO:0000313" key="8">
    <source>
        <dbReference type="EMBL" id="MBM6661594.1"/>
    </source>
</evidence>
<keyword evidence="3 5" id="KW-0238">DNA-binding</keyword>
<dbReference type="PROSITE" id="PS51898">
    <property type="entry name" value="TYR_RECOMBINASE"/>
    <property type="match status" value="1"/>
</dbReference>
<dbReference type="Pfam" id="PF00589">
    <property type="entry name" value="Phage_integrase"/>
    <property type="match status" value="1"/>
</dbReference>
<evidence type="ECO:0000259" key="7">
    <source>
        <dbReference type="PROSITE" id="PS51900"/>
    </source>
</evidence>
<evidence type="ECO:0000256" key="4">
    <source>
        <dbReference type="ARBA" id="ARBA00023172"/>
    </source>
</evidence>
<dbReference type="AlphaFoldDB" id="A0A938WLV4"/>
<dbReference type="RefSeq" id="WP_071148900.1">
    <property type="nucleotide sequence ID" value="NZ_JACJJL010000010.1"/>
</dbReference>
<dbReference type="GO" id="GO:0003677">
    <property type="term" value="F:DNA binding"/>
    <property type="evidence" value="ECO:0007669"/>
    <property type="project" value="UniProtKB-UniRule"/>
</dbReference>
<dbReference type="InterPro" id="IPR050090">
    <property type="entry name" value="Tyrosine_recombinase_XerCD"/>
</dbReference>
<dbReference type="Pfam" id="PF13495">
    <property type="entry name" value="Phage_int_SAM_4"/>
    <property type="match status" value="1"/>
</dbReference>
<dbReference type="InterPro" id="IPR044068">
    <property type="entry name" value="CB"/>
</dbReference>
<accession>A0A938WLV4</accession>
<gene>
    <name evidence="8" type="ORF">H6B30_07500</name>
</gene>
<dbReference type="InterPro" id="IPR013762">
    <property type="entry name" value="Integrase-like_cat_sf"/>
</dbReference>
<feature type="domain" description="Tyr recombinase" evidence="6">
    <location>
        <begin position="186"/>
        <end position="359"/>
    </location>
</feature>
<dbReference type="Gene3D" id="1.10.443.10">
    <property type="entry name" value="Intergrase catalytic core"/>
    <property type="match status" value="1"/>
</dbReference>
<dbReference type="InterPro" id="IPR011010">
    <property type="entry name" value="DNA_brk_join_enz"/>
</dbReference>